<sequence length="176" mass="18150">MCELSFVERNWLSNVLTVFFSLTLSRLIGFSSPIPTADLSSSAFASVFPLIGCCSAAVLSSSMECTSEGAAVSCFSIDTSLKAVDCCCSLGCVTIKSSVAMVPLSIASVVLPASINDLEAAPFACVMISCSFGSHSSIASASVCFSTTIASSIDSTDITSSVNSFCTFSMRCLNAI</sequence>
<protein>
    <submittedName>
        <fullName evidence="1">Putative secreted peptide</fullName>
    </submittedName>
</protein>
<dbReference type="EMBL" id="GGFM01010309">
    <property type="protein sequence ID" value="MBW31060.1"/>
    <property type="molecule type" value="Transcribed_RNA"/>
</dbReference>
<dbReference type="AlphaFoldDB" id="A0A2M3ZRI8"/>
<reference evidence="1" key="1">
    <citation type="submission" date="2018-01" db="EMBL/GenBank/DDBJ databases">
        <title>An insight into the sialome of Amazonian anophelines.</title>
        <authorList>
            <person name="Ribeiro J.M."/>
            <person name="Scarpassa V."/>
            <person name="Calvo E."/>
        </authorList>
    </citation>
    <scope>NUCLEOTIDE SEQUENCE</scope>
    <source>
        <tissue evidence="1">Salivary glands</tissue>
    </source>
</reference>
<name>A0A2M3ZRI8_9DIPT</name>
<proteinExistence type="predicted"/>
<organism evidence="1">
    <name type="scientific">Anopheles braziliensis</name>
    <dbReference type="NCBI Taxonomy" id="58242"/>
    <lineage>
        <taxon>Eukaryota</taxon>
        <taxon>Metazoa</taxon>
        <taxon>Ecdysozoa</taxon>
        <taxon>Arthropoda</taxon>
        <taxon>Hexapoda</taxon>
        <taxon>Insecta</taxon>
        <taxon>Pterygota</taxon>
        <taxon>Neoptera</taxon>
        <taxon>Endopterygota</taxon>
        <taxon>Diptera</taxon>
        <taxon>Nematocera</taxon>
        <taxon>Culicoidea</taxon>
        <taxon>Culicidae</taxon>
        <taxon>Anophelinae</taxon>
        <taxon>Anopheles</taxon>
    </lineage>
</organism>
<evidence type="ECO:0000313" key="1">
    <source>
        <dbReference type="EMBL" id="MBW31060.1"/>
    </source>
</evidence>
<accession>A0A2M3ZRI8</accession>